<comment type="caution">
    <text evidence="2">The sequence shown here is derived from an EMBL/GenBank/DDBJ whole genome shotgun (WGS) entry which is preliminary data.</text>
</comment>
<dbReference type="AlphaFoldDB" id="A0A4S8IIJ9"/>
<protein>
    <submittedName>
        <fullName evidence="2">Uncharacterized protein</fullName>
    </submittedName>
</protein>
<evidence type="ECO:0000313" key="2">
    <source>
        <dbReference type="EMBL" id="THU48153.1"/>
    </source>
</evidence>
<dbReference type="Proteomes" id="UP000317650">
    <property type="component" value="Chromosome 9"/>
</dbReference>
<dbReference type="EMBL" id="PYDT01000010">
    <property type="protein sequence ID" value="THU48153.1"/>
    <property type="molecule type" value="Genomic_DNA"/>
</dbReference>
<evidence type="ECO:0000256" key="1">
    <source>
        <dbReference type="SAM" id="Phobius"/>
    </source>
</evidence>
<accession>A0A4S8IIJ9</accession>
<reference evidence="2 3" key="1">
    <citation type="journal article" date="2019" name="Nat. Plants">
        <title>Genome sequencing of Musa balbisiana reveals subgenome evolution and function divergence in polyploid bananas.</title>
        <authorList>
            <person name="Yao X."/>
        </authorList>
    </citation>
    <scope>NUCLEOTIDE SEQUENCE [LARGE SCALE GENOMIC DNA]</scope>
    <source>
        <strain evidence="3">cv. DH-PKW</strain>
        <tissue evidence="2">Leaves</tissue>
    </source>
</reference>
<evidence type="ECO:0000313" key="3">
    <source>
        <dbReference type="Proteomes" id="UP000317650"/>
    </source>
</evidence>
<organism evidence="2 3">
    <name type="scientific">Musa balbisiana</name>
    <name type="common">Banana</name>
    <dbReference type="NCBI Taxonomy" id="52838"/>
    <lineage>
        <taxon>Eukaryota</taxon>
        <taxon>Viridiplantae</taxon>
        <taxon>Streptophyta</taxon>
        <taxon>Embryophyta</taxon>
        <taxon>Tracheophyta</taxon>
        <taxon>Spermatophyta</taxon>
        <taxon>Magnoliopsida</taxon>
        <taxon>Liliopsida</taxon>
        <taxon>Zingiberales</taxon>
        <taxon>Musaceae</taxon>
        <taxon>Musa</taxon>
    </lineage>
</organism>
<keyword evidence="1" id="KW-0472">Membrane</keyword>
<proteinExistence type="predicted"/>
<gene>
    <name evidence="2" type="ORF">C4D60_Mb09t23210</name>
</gene>
<name>A0A4S8IIJ9_MUSBA</name>
<keyword evidence="3" id="KW-1185">Reference proteome</keyword>
<sequence>MNRASLKYPAEETEMASTAAAWMISITYGNWLLAPLVVLLPSSMAAFFSRI</sequence>
<feature type="transmembrane region" description="Helical" evidence="1">
    <location>
        <begin position="20"/>
        <end position="40"/>
    </location>
</feature>
<keyword evidence="1" id="KW-1133">Transmembrane helix</keyword>
<keyword evidence="1" id="KW-0812">Transmembrane</keyword>